<protein>
    <recommendedName>
        <fullName evidence="7">Virilizer N-terminal domain-containing protein</fullName>
    </recommendedName>
</protein>
<dbReference type="GO" id="GO:0005634">
    <property type="term" value="C:nucleus"/>
    <property type="evidence" value="ECO:0007669"/>
    <property type="project" value="UniProtKB-SubCell"/>
</dbReference>
<comment type="caution">
    <text evidence="8">The sequence shown here is derived from an EMBL/GenBank/DDBJ whole genome shotgun (WGS) entry which is preliminary data.</text>
</comment>
<sequence length="2280" mass="249610">MGRPEPSVLFSQTFVHPQLDEYVDEVLFAEPIVITACEFLEQNASSASQAVSLLGATSPPSFALEVFVKCEGETRFRRLCQPFLYSHSSSHVLEVEVAVVTNHLVVRGSYRSLSLVIYGNTAEDLGQFNIEFDDSSLTNLVSSAEGKLEDLPLALHSTSRTVEDSLSSLNVLSLPVAASHISAAVKQFLQLILKLLELPNLSDSVHRVLSTVVKAVCSFVTCDLCCETVNQKHIKMCGSKNIEEFHHVINEARNELLQVLGQVLGDESAELLADCTFLESEADLATSKQLVDMLSQYFSFERNSTNVGACQLSQNKSVILGLSLALLLCSGRESCFHFVNSGGMEQLAHIFSNEVQNSSAIILLSLGVVEQATRHPIGCEGFLGWWPREDENIPSGTSKGYSQLLKLFLQRPQHDVASLATYVLHRLRFYEVVSRYELSVLSALGGLSALGRVTSVTSAMLNSAKSQLKMLLVSSKFSIAFVLAACQTIILSSYLVTSVMQKLINLRGPIEDPSIAASASRSLIIGQTEGLLSYKATSNLVGSSHCCFSNWDIDSHLLALLKERGFLPLSAALLSSPILRSEAVDAMDTFVDIASNIGAILLSLLMCRSGLIFLLNYPELCTTLIDALRGVGGMNREECVPLRYASVLLSKGFVCSPHEVGVIIETHLRVVNAIDRLLISTPHPEEFLWVLWELCGLSRSDCGRQALLVLGYFPEAISILIEALHSVKESEPVASGASPINLAIFHSAAEIFEVIVTDSTASSLDSWIGHAMELHKALHSSSPGSNRKDTPTRLLEWFDAGVVYHKNGAIGLLRYSAVLASGGDAHLTSTNILVADLTDVEQVVGDALGGSDINVMDNLGKLISDKSFEDNPLRDSSITQMTTAIRILAFVSENSTVAAALYDEGALIVIYAILIKCSLMLERSSNSYDYLVDEGTERNSTSDLLLERNREQSLVDLLVPSLVLLINLLQKLQEAKEQHRNTKLMNALLRLHREVSPKLAASAADLSSPYPDSALGFGAVCHLVVSALTCWPLYGWTPGLFHSLLANVQATSLLALGPKETCSLLCLLNDLFPEEGVWLWKNGMPMLSALRKLAVGTLLGPQKEKQVDWYLETSHREKLLNQLTPHLDKIAHIIEHYAISALVVIQDMLRVFIIRIACQKIEYASLLLQPILCCIRNHLSDLTSPSEIDAYKVYRYLDFLTSILEHPCAKELLLEEGIAEILTQVLERCLVAISSDGKQISDSKISAKSGFTLISWCCPVFKSFSLLFVPRTPLPYPVRHDLHSSASSSAKDCSLILPYLLKFCQVLPVGKELLSCLAFFKDLGSCNEGQSACVTTLHHINTSIEEHESGKGQERNGDYNLDDIEWRKHPPLLSCWIRLLESVDSKDDASICALDAVTTLSIGALCFCVDSKCNLNLNGVAAIKKLFGIHDDMDGTDSSPENIGFIMEMITLLSSKLNDDDYLATDMRESLYQASDSAKSLLLLLQKPTGSVTIDDIMSSEGIQSLPSNELLVHSRINQMADGTAEKFDGYLYLGGLGDKFLWECPETLPDRLSQNPSMKRKLPSLDGSGKRVKGETSVAEATGQNAFSRGMGSSTAPSGPTRRDTFRQRKPNTSRPPSMHVDDYVARERSVDGVSNSNVIAVQRVGSTGGRPPSIHVDEFMARQRERQNPMVAIVGEPSAKVKNATPANDVDKEKDNKSKQLKTVLDDDLQGIDIVFDGEESESDDKLPFPQPDDNLEQLAPVIGDQSSPHSIVEETESDVNENNQFSHSHTPLASHVDENTQSEFSSRMSVSRPEMPLTREPSVSSDKKFFEQPDDAKNTIKTSAGFDSISAASTSGFPHQIPVDSRMPPQNFYMKNSLQHSSGSRGLYDSKIPLNQPPLPPMPPPAMSSMIPQNHDPGPTQSSPYVNSGTEVQPPLPAPFQVQSDYLSAFGSNPSIQMADSKYSRASISSPSGSAGPHPPLPPTPPPFSSSPYNLPSLNPSTSQSSAYAVGTNELPQTSTSPIDPRLGNLSVSGAGLTSYMPSPLMPPMVFSRPATIPVTPYGSIPTQQQGESPNVLQNLSIPQLQPLQPPLRRPPQPPQHLWSLAQSSQQLEQGGSLQSPIQMQGHQLQMLQQPQLPSVHAHYQAQQQELSQSRQQLVEHAQPHVIHQQGDVSSQQQQDLGMSLQEYFKDPKAITSLLSNKEELCRLLEQNPKLMQMLQNKSESRHHFTLIAVQSWLLNEPKLVLGIFIRNPPEVLVRDVALSSKLDTFTDAVSVYFSCRMGELPGQGNTIYLFIF</sequence>
<feature type="compositionally biased region" description="Basic and acidic residues" evidence="6">
    <location>
        <begin position="1808"/>
        <end position="1821"/>
    </location>
</feature>
<evidence type="ECO:0000256" key="6">
    <source>
        <dbReference type="SAM" id="MobiDB-lite"/>
    </source>
</evidence>
<accession>A0A8X7Y2C3</accession>
<dbReference type="Proteomes" id="UP000886885">
    <property type="component" value="Chromosome 16A"/>
</dbReference>
<feature type="domain" description="Virilizer N-terminal" evidence="7">
    <location>
        <begin position="8"/>
        <end position="122"/>
    </location>
</feature>
<feature type="region of interest" description="Disordered" evidence="6">
    <location>
        <begin position="1748"/>
        <end position="1922"/>
    </location>
</feature>
<evidence type="ECO:0000256" key="3">
    <source>
        <dbReference type="ARBA" id="ARBA00022664"/>
    </source>
</evidence>
<feature type="compositionally biased region" description="Polar residues" evidence="6">
    <location>
        <begin position="1902"/>
        <end position="1914"/>
    </location>
</feature>
<dbReference type="GO" id="GO:0008380">
    <property type="term" value="P:RNA splicing"/>
    <property type="evidence" value="ECO:0007669"/>
    <property type="project" value="UniProtKB-KW"/>
</dbReference>
<name>A0A8X7Y2C3_POPTO</name>
<feature type="region of interest" description="Disordered" evidence="6">
    <location>
        <begin position="1683"/>
        <end position="1706"/>
    </location>
</feature>
<dbReference type="GO" id="GO:0003723">
    <property type="term" value="F:RNA binding"/>
    <property type="evidence" value="ECO:0007669"/>
    <property type="project" value="TreeGrafter"/>
</dbReference>
<keyword evidence="3" id="KW-0507">mRNA processing</keyword>
<keyword evidence="9" id="KW-1185">Reference proteome</keyword>
<feature type="region of interest" description="Disordered" evidence="6">
    <location>
        <begin position="1549"/>
        <end position="1625"/>
    </location>
</feature>
<keyword evidence="4" id="KW-0508">mRNA splicing</keyword>
<dbReference type="GO" id="GO:0036396">
    <property type="term" value="C:RNA N6-methyladenosine methyltransferase complex"/>
    <property type="evidence" value="ECO:0007669"/>
    <property type="project" value="TreeGrafter"/>
</dbReference>
<dbReference type="InterPro" id="IPR031801">
    <property type="entry name" value="VIR_N"/>
</dbReference>
<organism evidence="8 9">
    <name type="scientific">Populus tomentosa</name>
    <name type="common">Chinese white poplar</name>
    <dbReference type="NCBI Taxonomy" id="118781"/>
    <lineage>
        <taxon>Eukaryota</taxon>
        <taxon>Viridiplantae</taxon>
        <taxon>Streptophyta</taxon>
        <taxon>Embryophyta</taxon>
        <taxon>Tracheophyta</taxon>
        <taxon>Spermatophyta</taxon>
        <taxon>Magnoliopsida</taxon>
        <taxon>eudicotyledons</taxon>
        <taxon>Gunneridae</taxon>
        <taxon>Pentapetalae</taxon>
        <taxon>rosids</taxon>
        <taxon>fabids</taxon>
        <taxon>Malpighiales</taxon>
        <taxon>Salicaceae</taxon>
        <taxon>Saliceae</taxon>
        <taxon>Populus</taxon>
    </lineage>
</organism>
<keyword evidence="5" id="KW-0539">Nucleus</keyword>
<evidence type="ECO:0000256" key="1">
    <source>
        <dbReference type="ARBA" id="ARBA00004123"/>
    </source>
</evidence>
<feature type="compositionally biased region" description="Basic and acidic residues" evidence="6">
    <location>
        <begin position="1691"/>
        <end position="1700"/>
    </location>
</feature>
<feature type="compositionally biased region" description="Low complexity" evidence="6">
    <location>
        <begin position="1973"/>
        <end position="1986"/>
    </location>
</feature>
<feature type="compositionally biased region" description="Pro residues" evidence="6">
    <location>
        <begin position="1960"/>
        <end position="1972"/>
    </location>
</feature>
<proteinExistence type="inferred from homology"/>
<feature type="compositionally biased region" description="Polar residues" evidence="6">
    <location>
        <begin position="1583"/>
        <end position="1599"/>
    </location>
</feature>
<evidence type="ECO:0000259" key="7">
    <source>
        <dbReference type="Pfam" id="PF15912"/>
    </source>
</evidence>
<dbReference type="EMBL" id="JAAWWB010000031">
    <property type="protein sequence ID" value="KAG6744958.1"/>
    <property type="molecule type" value="Genomic_DNA"/>
</dbReference>
<feature type="compositionally biased region" description="Polar residues" evidence="6">
    <location>
        <begin position="1782"/>
        <end position="1792"/>
    </location>
</feature>
<reference evidence="8" key="1">
    <citation type="journal article" date="2020" name="bioRxiv">
        <title>Hybrid origin of Populus tomentosa Carr. identified through genome sequencing and phylogenomic analysis.</title>
        <authorList>
            <person name="An X."/>
            <person name="Gao K."/>
            <person name="Chen Z."/>
            <person name="Li J."/>
            <person name="Yang X."/>
            <person name="Yang X."/>
            <person name="Zhou J."/>
            <person name="Guo T."/>
            <person name="Zhao T."/>
            <person name="Huang S."/>
            <person name="Miao D."/>
            <person name="Khan W.U."/>
            <person name="Rao P."/>
            <person name="Ye M."/>
            <person name="Lei B."/>
            <person name="Liao W."/>
            <person name="Wang J."/>
            <person name="Ji L."/>
            <person name="Li Y."/>
            <person name="Guo B."/>
            <person name="Mustafa N.S."/>
            <person name="Li S."/>
            <person name="Yun Q."/>
            <person name="Keller S.R."/>
            <person name="Mao J."/>
            <person name="Zhang R."/>
            <person name="Strauss S.H."/>
        </authorList>
    </citation>
    <scope>NUCLEOTIDE SEQUENCE</scope>
    <source>
        <strain evidence="8">GM15</strain>
        <tissue evidence="8">Leaf</tissue>
    </source>
</reference>
<feature type="compositionally biased region" description="Polar residues" evidence="6">
    <location>
        <begin position="1763"/>
        <end position="1774"/>
    </location>
</feature>
<feature type="compositionally biased region" description="Polar residues" evidence="6">
    <location>
        <begin position="1856"/>
        <end position="1867"/>
    </location>
</feature>
<dbReference type="OrthoDB" id="2011702at2759"/>
<evidence type="ECO:0000313" key="9">
    <source>
        <dbReference type="Proteomes" id="UP000886885"/>
    </source>
</evidence>
<dbReference type="Pfam" id="PF15912">
    <property type="entry name" value="VIR_N"/>
    <property type="match status" value="1"/>
</dbReference>
<evidence type="ECO:0000256" key="4">
    <source>
        <dbReference type="ARBA" id="ARBA00023187"/>
    </source>
</evidence>
<feature type="compositionally biased region" description="Low complexity" evidence="6">
    <location>
        <begin position="1947"/>
        <end position="1959"/>
    </location>
</feature>
<evidence type="ECO:0000256" key="2">
    <source>
        <dbReference type="ARBA" id="ARBA00008371"/>
    </source>
</evidence>
<evidence type="ECO:0000256" key="5">
    <source>
        <dbReference type="ARBA" id="ARBA00023242"/>
    </source>
</evidence>
<dbReference type="PANTHER" id="PTHR23185">
    <property type="entry name" value="PROTEIN VIRILIZER HOMOLOG"/>
    <property type="match status" value="1"/>
</dbReference>
<feature type="region of interest" description="Disordered" evidence="6">
    <location>
        <begin position="1943"/>
        <end position="1990"/>
    </location>
</feature>
<dbReference type="InterPro" id="IPR026736">
    <property type="entry name" value="Virilizer"/>
</dbReference>
<dbReference type="PANTHER" id="PTHR23185:SF0">
    <property type="entry name" value="PROTEIN VIRILIZER HOMOLOG"/>
    <property type="match status" value="1"/>
</dbReference>
<comment type="similarity">
    <text evidence="2">Belongs to the vir family.</text>
</comment>
<evidence type="ECO:0000313" key="8">
    <source>
        <dbReference type="EMBL" id="KAG6744958.1"/>
    </source>
</evidence>
<gene>
    <name evidence="8" type="ORF">POTOM_051599</name>
</gene>
<feature type="compositionally biased region" description="Pro residues" evidence="6">
    <location>
        <begin position="1878"/>
        <end position="1889"/>
    </location>
</feature>
<dbReference type="GO" id="GO:0006397">
    <property type="term" value="P:mRNA processing"/>
    <property type="evidence" value="ECO:0007669"/>
    <property type="project" value="UniProtKB-KW"/>
</dbReference>
<comment type="subcellular location">
    <subcellularLocation>
        <location evidence="1">Nucleus</location>
    </subcellularLocation>
</comment>